<dbReference type="AlphaFoldDB" id="E0DIA0"/>
<evidence type="ECO:0000313" key="1">
    <source>
        <dbReference type="EMBL" id="EFM48136.1"/>
    </source>
</evidence>
<gene>
    <name evidence="1" type="ORF">HMPREF0299_5411</name>
</gene>
<comment type="caution">
    <text evidence="1">The sequence shown here is derived from an EMBL/GenBank/DDBJ whole genome shotgun (WGS) entry which is preliminary data.</text>
</comment>
<reference evidence="1" key="1">
    <citation type="submission" date="2010-08" db="EMBL/GenBank/DDBJ databases">
        <authorList>
            <person name="Harkins D.M."/>
            <person name="Madupu R."/>
            <person name="Durkin A.S."/>
            <person name="Torralba M."/>
            <person name="Methe B."/>
            <person name="Sutton G.G."/>
            <person name="Nelson K.E."/>
        </authorList>
    </citation>
    <scope>NUCLEOTIDE SEQUENCE [LARGE SCALE GENOMIC DNA]</scope>
    <source>
        <strain evidence="1">ATCC 14266</strain>
    </source>
</reference>
<evidence type="ECO:0000313" key="2">
    <source>
        <dbReference type="Proteomes" id="UP000004218"/>
    </source>
</evidence>
<protein>
    <submittedName>
        <fullName evidence="1">Uncharacterized protein</fullName>
    </submittedName>
</protein>
<keyword evidence="2" id="KW-1185">Reference proteome</keyword>
<organism evidence="1 2">
    <name type="scientific">Corynebacterium matruchotii ATCC 14266</name>
    <dbReference type="NCBI Taxonomy" id="553207"/>
    <lineage>
        <taxon>Bacteria</taxon>
        <taxon>Bacillati</taxon>
        <taxon>Actinomycetota</taxon>
        <taxon>Actinomycetes</taxon>
        <taxon>Mycobacteriales</taxon>
        <taxon>Corynebacteriaceae</taxon>
        <taxon>Corynebacterium</taxon>
    </lineage>
</organism>
<accession>E0DIA0</accession>
<name>E0DIA0_9CORY</name>
<dbReference type="Proteomes" id="UP000004218">
    <property type="component" value="Unassembled WGS sequence"/>
</dbReference>
<sequence>MAKQFTRIHTPDQATTWILNLHEFGQIYQEFLNEKTLLPLNRRATTKTWEYTHPRVRKTYHSLLHLARKTGFLPTSLHLLPLSILTGEKLRPTP</sequence>
<dbReference type="EMBL" id="ACSH02000008">
    <property type="protein sequence ID" value="EFM48136.1"/>
    <property type="molecule type" value="Genomic_DNA"/>
</dbReference>
<proteinExistence type="predicted"/>